<gene>
    <name evidence="7" type="ORF">QP027_04970</name>
</gene>
<dbReference type="Proteomes" id="UP001225598">
    <property type="component" value="Chromosome"/>
</dbReference>
<dbReference type="InterPro" id="IPR003841">
    <property type="entry name" value="Na/Pi_transpt"/>
</dbReference>
<evidence type="ECO:0000256" key="2">
    <source>
        <dbReference type="ARBA" id="ARBA00022475"/>
    </source>
</evidence>
<dbReference type="Pfam" id="PF02690">
    <property type="entry name" value="Na_Pi_cotrans"/>
    <property type="match status" value="2"/>
</dbReference>
<keyword evidence="4 6" id="KW-1133">Transmembrane helix</keyword>
<feature type="transmembrane region" description="Helical" evidence="6">
    <location>
        <begin position="395"/>
        <end position="418"/>
    </location>
</feature>
<protein>
    <submittedName>
        <fullName evidence="7">Na/Pi symporter</fullName>
    </submittedName>
</protein>
<evidence type="ECO:0000256" key="5">
    <source>
        <dbReference type="ARBA" id="ARBA00023136"/>
    </source>
</evidence>
<accession>A0ABY8VGF9</accession>
<dbReference type="EMBL" id="CP126969">
    <property type="protein sequence ID" value="WIM68741.1"/>
    <property type="molecule type" value="Genomic_DNA"/>
</dbReference>
<evidence type="ECO:0000256" key="4">
    <source>
        <dbReference type="ARBA" id="ARBA00022989"/>
    </source>
</evidence>
<proteinExistence type="predicted"/>
<feature type="transmembrane region" description="Helical" evidence="6">
    <location>
        <begin position="355"/>
        <end position="375"/>
    </location>
</feature>
<dbReference type="PANTHER" id="PTHR10010:SF46">
    <property type="entry name" value="SODIUM-DEPENDENT PHOSPHATE TRANSPORT PROTEIN 2B"/>
    <property type="match status" value="1"/>
</dbReference>
<sequence length="419" mass="43200">MSPTSSIEDDLRDKNEVLEETALTETDEKPAPKSPLERFGFSGKSLSIANWVAVALCIYLLITAVSVIGDGFKAATGDQAEQLFAFASNPIIALMIGLLATALIQSSSTTTSIVVGLVAGGLPMGIAIPMLMGANIGTSLTSTLVSLGMVKDKESFRRAFGAATVHDMYNLLAVLILFPLEIFTGYLEKLSGAVSRSLASSDGGIVATLFNGLGAAITFVTDPLADLIGMLGDVLPAPWGGILLIIIGVAGILIVINMLGDLLQAVLVGRAKEVMHTAIGRGPISGITSGTLVTAMVQSSSTTTSLLVPLAGAGTISLKQVLPFTVGANIGTTVTALLAAFAFTGVDAQPALQAALVHMFFNITGALIVFLIPGMKNVPIWGASTLARLGAENKLWVVGWVVGVFVILPAILIGITVLL</sequence>
<evidence type="ECO:0000256" key="1">
    <source>
        <dbReference type="ARBA" id="ARBA00004651"/>
    </source>
</evidence>
<keyword evidence="2" id="KW-1003">Cell membrane</keyword>
<evidence type="ECO:0000313" key="7">
    <source>
        <dbReference type="EMBL" id="WIM68741.1"/>
    </source>
</evidence>
<evidence type="ECO:0000313" key="8">
    <source>
        <dbReference type="Proteomes" id="UP001225598"/>
    </source>
</evidence>
<name>A0ABY8VGF9_9CORY</name>
<dbReference type="NCBIfam" id="NF037997">
    <property type="entry name" value="Na_Pi_symport"/>
    <property type="match status" value="1"/>
</dbReference>
<dbReference type="RefSeq" id="WP_284826483.1">
    <property type="nucleotide sequence ID" value="NZ_CP126969.1"/>
</dbReference>
<keyword evidence="3 6" id="KW-0812">Transmembrane</keyword>
<dbReference type="PANTHER" id="PTHR10010">
    <property type="entry name" value="SOLUTE CARRIER FAMILY 34 SODIUM PHOSPHATE , MEMBER 2-RELATED"/>
    <property type="match status" value="1"/>
</dbReference>
<reference evidence="7 8" key="1">
    <citation type="submission" date="2023-05" db="EMBL/GenBank/DDBJ databases">
        <title>Corynebacterium suedekumii sp. nov. and Corynebacterium breve sp. nov. isolated from raw cow's milk.</title>
        <authorList>
            <person name="Baer M.K."/>
            <person name="Mehl L."/>
            <person name="Hellmuth R."/>
            <person name="Marke G."/>
            <person name="Lipski A."/>
        </authorList>
    </citation>
    <scope>NUCLEOTIDE SEQUENCE [LARGE SCALE GENOMIC DNA]</scope>
    <source>
        <strain evidence="7 8">R4</strain>
    </source>
</reference>
<evidence type="ECO:0000256" key="6">
    <source>
        <dbReference type="SAM" id="Phobius"/>
    </source>
</evidence>
<organism evidence="7 8">
    <name type="scientific">Corynebacterium breve</name>
    <dbReference type="NCBI Taxonomy" id="3049799"/>
    <lineage>
        <taxon>Bacteria</taxon>
        <taxon>Bacillati</taxon>
        <taxon>Actinomycetota</taxon>
        <taxon>Actinomycetes</taxon>
        <taxon>Mycobacteriales</taxon>
        <taxon>Corynebacteriaceae</taxon>
        <taxon>Corynebacterium</taxon>
    </lineage>
</organism>
<feature type="transmembrane region" description="Helical" evidence="6">
    <location>
        <begin position="48"/>
        <end position="71"/>
    </location>
</feature>
<feature type="transmembrane region" description="Helical" evidence="6">
    <location>
        <begin position="239"/>
        <end position="263"/>
    </location>
</feature>
<comment type="subcellular location">
    <subcellularLocation>
        <location evidence="1">Cell membrane</location>
        <topology evidence="1">Multi-pass membrane protein</topology>
    </subcellularLocation>
</comment>
<feature type="transmembrane region" description="Helical" evidence="6">
    <location>
        <begin position="168"/>
        <end position="187"/>
    </location>
</feature>
<keyword evidence="5 6" id="KW-0472">Membrane</keyword>
<evidence type="ECO:0000256" key="3">
    <source>
        <dbReference type="ARBA" id="ARBA00022692"/>
    </source>
</evidence>
<keyword evidence="8" id="KW-1185">Reference proteome</keyword>
<feature type="transmembrane region" description="Helical" evidence="6">
    <location>
        <begin position="321"/>
        <end position="343"/>
    </location>
</feature>
<feature type="transmembrane region" description="Helical" evidence="6">
    <location>
        <begin position="83"/>
        <end position="104"/>
    </location>
</feature>